<feature type="domain" description="PIN" evidence="1">
    <location>
        <begin position="4"/>
        <end position="123"/>
    </location>
</feature>
<dbReference type="Gene3D" id="3.40.50.1010">
    <property type="entry name" value="5'-nuclease"/>
    <property type="match status" value="1"/>
</dbReference>
<dbReference type="PANTHER" id="PTHR36173">
    <property type="entry name" value="RIBONUCLEASE VAPC16-RELATED"/>
    <property type="match status" value="1"/>
</dbReference>
<dbReference type="InterPro" id="IPR002716">
    <property type="entry name" value="PIN_dom"/>
</dbReference>
<sequence>MRALLDTHTFLWWDTDDPQLSDTVREFIGNGRNEIFLSAATAWEIAIKFGKGRLDLPEKPELYVANRLAQHSFLSLPIQLSHALQVYCLPQIHKDPFDRLLVVQSQLEEMPLITADSQITQYDVNIIW</sequence>
<dbReference type="SUPFAM" id="SSF88723">
    <property type="entry name" value="PIN domain-like"/>
    <property type="match status" value="1"/>
</dbReference>
<accession>A0A3B0VFP6</accession>
<dbReference type="EMBL" id="UOEU01000093">
    <property type="protein sequence ID" value="VAW30836.1"/>
    <property type="molecule type" value="Genomic_DNA"/>
</dbReference>
<dbReference type="Pfam" id="PF01850">
    <property type="entry name" value="PIN"/>
    <property type="match status" value="1"/>
</dbReference>
<protein>
    <submittedName>
        <fullName evidence="2">Death on curing protein, Doc toxin</fullName>
    </submittedName>
</protein>
<evidence type="ECO:0000313" key="2">
    <source>
        <dbReference type="EMBL" id="VAW30836.1"/>
    </source>
</evidence>
<name>A0A3B0VFP6_9ZZZZ</name>
<evidence type="ECO:0000259" key="1">
    <source>
        <dbReference type="Pfam" id="PF01850"/>
    </source>
</evidence>
<dbReference type="InterPro" id="IPR041705">
    <property type="entry name" value="PIN_Sll0205"/>
</dbReference>
<dbReference type="InterPro" id="IPR052919">
    <property type="entry name" value="TA_system_RNase"/>
</dbReference>
<organism evidence="2">
    <name type="scientific">hydrothermal vent metagenome</name>
    <dbReference type="NCBI Taxonomy" id="652676"/>
    <lineage>
        <taxon>unclassified sequences</taxon>
        <taxon>metagenomes</taxon>
        <taxon>ecological metagenomes</taxon>
    </lineage>
</organism>
<gene>
    <name evidence="2" type="ORF">MNBD_CHLOROFLEXI01-5201</name>
</gene>
<dbReference type="CDD" id="cd09872">
    <property type="entry name" value="PIN_Sll0205-like"/>
    <property type="match status" value="1"/>
</dbReference>
<dbReference type="InterPro" id="IPR029060">
    <property type="entry name" value="PIN-like_dom_sf"/>
</dbReference>
<dbReference type="PANTHER" id="PTHR36173:SF2">
    <property type="entry name" value="RIBONUCLEASE VAPC16"/>
    <property type="match status" value="1"/>
</dbReference>
<reference evidence="2" key="1">
    <citation type="submission" date="2018-06" db="EMBL/GenBank/DDBJ databases">
        <authorList>
            <person name="Zhirakovskaya E."/>
        </authorList>
    </citation>
    <scope>NUCLEOTIDE SEQUENCE</scope>
</reference>
<dbReference type="AlphaFoldDB" id="A0A3B0VFP6"/>
<proteinExistence type="predicted"/>